<accession>S0ARC2</accession>
<organism evidence="2 3">
    <name type="scientific">Ferroplasma acidarmanus Fer1</name>
    <dbReference type="NCBI Taxonomy" id="333146"/>
    <lineage>
        <taxon>Archaea</taxon>
        <taxon>Methanobacteriati</taxon>
        <taxon>Thermoplasmatota</taxon>
        <taxon>Thermoplasmata</taxon>
        <taxon>Thermoplasmatales</taxon>
        <taxon>Ferroplasmaceae</taxon>
        <taxon>Ferroplasma</taxon>
    </lineage>
</organism>
<dbReference type="Proteomes" id="UP000014660">
    <property type="component" value="Chromosome"/>
</dbReference>
<keyword evidence="3" id="KW-1185">Reference proteome</keyword>
<name>S0ARC2_FERAC</name>
<sequence length="208" mass="23387">MLAKINREVEAEFTLERSDCDVTNYIFENFKGAGIERLKIDGKSTTHRITFESAEDAEKALEGIKKLTSSTLKTGNKTIWAKSSCCSACSIIGSLDSIILGSKAINSSAISYRLLFQNYGKLLELKHMLEMNGIVYSIGNINFKENFGITHREAEIIVRLYDEGYFDPERKLSLTEIAEQLDISTAALSEILRKTLRKIVGEYIENKL</sequence>
<evidence type="ECO:0000313" key="2">
    <source>
        <dbReference type="EMBL" id="AGO60650.1"/>
    </source>
</evidence>
<dbReference type="Pfam" id="PF04967">
    <property type="entry name" value="HTH_10"/>
    <property type="match status" value="1"/>
</dbReference>
<evidence type="ECO:0000259" key="1">
    <source>
        <dbReference type="Pfam" id="PF04967"/>
    </source>
</evidence>
<dbReference type="GeneID" id="16024829"/>
<dbReference type="AlphaFoldDB" id="S0ARC2"/>
<dbReference type="InterPro" id="IPR013324">
    <property type="entry name" value="RNA_pol_sigma_r3/r4-like"/>
</dbReference>
<reference evidence="2 3" key="1">
    <citation type="journal article" date="2007" name="Proc. Natl. Acad. Sci. U.S.A.">
        <title>Genome dynamics in a natural archaeal population.</title>
        <authorList>
            <person name="Allen E.E."/>
            <person name="Tyson G.W."/>
            <person name="Whitaker R.J."/>
            <person name="Detter J.C."/>
            <person name="Richardson P.M."/>
            <person name="Banfield J.F."/>
        </authorList>
    </citation>
    <scope>NUCLEOTIDE SEQUENCE [LARGE SCALE GENOMIC DNA]</scope>
    <source>
        <strain evidence="3">fer1</strain>
    </source>
</reference>
<dbReference type="KEGG" id="fac:FACI_IFERC01G0670"/>
<dbReference type="EMBL" id="CP004145">
    <property type="protein sequence ID" value="AGO60650.1"/>
    <property type="molecule type" value="Genomic_DNA"/>
</dbReference>
<dbReference type="SUPFAM" id="SSF88659">
    <property type="entry name" value="Sigma3 and sigma4 domains of RNA polymerase sigma factors"/>
    <property type="match status" value="1"/>
</dbReference>
<dbReference type="RefSeq" id="WP_009886700.1">
    <property type="nucleotide sequence ID" value="NC_021592.1"/>
</dbReference>
<gene>
    <name evidence="2" type="ORF">FACI_IFERC00001G0670</name>
</gene>
<feature type="domain" description="HTH bat-type" evidence="1">
    <location>
        <begin position="149"/>
        <end position="200"/>
    </location>
</feature>
<dbReference type="InterPro" id="IPR007050">
    <property type="entry name" value="HTH_bacterioopsin"/>
</dbReference>
<proteinExistence type="predicted"/>
<dbReference type="HOGENOM" id="CLU_101251_1_0_2"/>
<dbReference type="PANTHER" id="PTHR34236:SF1">
    <property type="entry name" value="DIMETHYL SULFOXIDE REDUCTASE TRANSCRIPTIONAL ACTIVATOR"/>
    <property type="match status" value="1"/>
</dbReference>
<dbReference type="PANTHER" id="PTHR34236">
    <property type="entry name" value="DIMETHYL SULFOXIDE REDUCTASE TRANSCRIPTIONAL ACTIVATOR"/>
    <property type="match status" value="1"/>
</dbReference>
<protein>
    <submittedName>
        <fullName evidence="2">DNA binding protein</fullName>
    </submittedName>
</protein>
<evidence type="ECO:0000313" key="3">
    <source>
        <dbReference type="Proteomes" id="UP000014660"/>
    </source>
</evidence>